<name>A0A9Q3J0R1_9BASI</name>
<evidence type="ECO:0000256" key="1">
    <source>
        <dbReference type="SAM" id="MobiDB-lite"/>
    </source>
</evidence>
<dbReference type="EMBL" id="AVOT02060517">
    <property type="protein sequence ID" value="MBW0553980.1"/>
    <property type="molecule type" value="Genomic_DNA"/>
</dbReference>
<evidence type="ECO:0000313" key="2">
    <source>
        <dbReference type="EMBL" id="MBW0553980.1"/>
    </source>
</evidence>
<protein>
    <submittedName>
        <fullName evidence="2">Uncharacterized protein</fullName>
    </submittedName>
</protein>
<sequence>MNSYIHIKSFLGKEKTIELLKGWSPLSFKDKVKAIKNWLKNQSLLSIDQKKELLMTPAWEKEGPVASTAPNQLQKCPKTSPKDLRGSREVPGTERAKSKPIGTDLTHRGTGSPNCSLHPCKVSSIWPELS</sequence>
<keyword evidence="3" id="KW-1185">Reference proteome</keyword>
<organism evidence="2 3">
    <name type="scientific">Austropuccinia psidii MF-1</name>
    <dbReference type="NCBI Taxonomy" id="1389203"/>
    <lineage>
        <taxon>Eukaryota</taxon>
        <taxon>Fungi</taxon>
        <taxon>Dikarya</taxon>
        <taxon>Basidiomycota</taxon>
        <taxon>Pucciniomycotina</taxon>
        <taxon>Pucciniomycetes</taxon>
        <taxon>Pucciniales</taxon>
        <taxon>Sphaerophragmiaceae</taxon>
        <taxon>Austropuccinia</taxon>
    </lineage>
</organism>
<dbReference type="AlphaFoldDB" id="A0A9Q3J0R1"/>
<feature type="region of interest" description="Disordered" evidence="1">
    <location>
        <begin position="61"/>
        <end position="114"/>
    </location>
</feature>
<evidence type="ECO:0000313" key="3">
    <source>
        <dbReference type="Proteomes" id="UP000765509"/>
    </source>
</evidence>
<gene>
    <name evidence="2" type="ORF">O181_093695</name>
</gene>
<accession>A0A9Q3J0R1</accession>
<reference evidence="2" key="1">
    <citation type="submission" date="2021-03" db="EMBL/GenBank/DDBJ databases">
        <title>Draft genome sequence of rust myrtle Austropuccinia psidii MF-1, a brazilian biotype.</title>
        <authorList>
            <person name="Quecine M.C."/>
            <person name="Pachon D.M.R."/>
            <person name="Bonatelli M.L."/>
            <person name="Correr F.H."/>
            <person name="Franceschini L.M."/>
            <person name="Leite T.F."/>
            <person name="Margarido G.R.A."/>
            <person name="Almeida C.A."/>
            <person name="Ferrarezi J.A."/>
            <person name="Labate C.A."/>
        </authorList>
    </citation>
    <scope>NUCLEOTIDE SEQUENCE</scope>
    <source>
        <strain evidence="2">MF-1</strain>
    </source>
</reference>
<feature type="compositionally biased region" description="Basic and acidic residues" evidence="1">
    <location>
        <begin position="80"/>
        <end position="97"/>
    </location>
</feature>
<dbReference type="Proteomes" id="UP000765509">
    <property type="component" value="Unassembled WGS sequence"/>
</dbReference>
<comment type="caution">
    <text evidence="2">The sequence shown here is derived from an EMBL/GenBank/DDBJ whole genome shotgun (WGS) entry which is preliminary data.</text>
</comment>
<proteinExistence type="predicted"/>